<reference evidence="4 5" key="1">
    <citation type="journal article" date="2021" name="bioRxiv">
        <title>Unique metabolic strategies in Hadean analogues reveal hints for primordial physiology.</title>
        <authorList>
            <person name="Nobu M.K."/>
            <person name="Nakai R."/>
            <person name="Tamazawa S."/>
            <person name="Mori H."/>
            <person name="Toyoda A."/>
            <person name="Ijiri A."/>
            <person name="Suzuki S."/>
            <person name="Kurokawa K."/>
            <person name="Kamagata Y."/>
            <person name="Tamaki H."/>
        </authorList>
    </citation>
    <scope>NUCLEOTIDE SEQUENCE [LARGE SCALE GENOMIC DNA]</scope>
    <source>
        <strain evidence="4">BS525</strain>
    </source>
</reference>
<evidence type="ECO:0000259" key="3">
    <source>
        <dbReference type="Pfam" id="PF13649"/>
    </source>
</evidence>
<dbReference type="Gene3D" id="2.20.25.110">
    <property type="entry name" value="S-adenosyl-L-methionine-dependent methyltransferases"/>
    <property type="match status" value="1"/>
</dbReference>
<dbReference type="GO" id="GO:0008168">
    <property type="term" value="F:methyltransferase activity"/>
    <property type="evidence" value="ECO:0007669"/>
    <property type="project" value="UniProtKB-KW"/>
</dbReference>
<dbReference type="SUPFAM" id="SSF53335">
    <property type="entry name" value="S-adenosyl-L-methionine-dependent methyltransferases"/>
    <property type="match status" value="1"/>
</dbReference>
<keyword evidence="2 4" id="KW-0808">Transferase</keyword>
<evidence type="ECO:0000256" key="2">
    <source>
        <dbReference type="ARBA" id="ARBA00022679"/>
    </source>
</evidence>
<dbReference type="Proteomes" id="UP000811545">
    <property type="component" value="Unassembled WGS sequence"/>
</dbReference>
<sequence>MEDWVNSYFDQDYLWTLLNKDDPHRNIKQVKFVVSETGVSRDSWILDLGCGYGRHQEIFFQYSYKVVGIDFNRQYLLKAREKNNSKDRKMDLVQSDMRKLPIQNNTFDLVALFFTSFGYFTEEDDAKTLLEIKQVLKKGGYLFLDMENRDHIIRYFKTDEIREYPYFTLLERHRFDIHTGIQHTRRIYYYNNNEKKEVHRELRLYSFTEMKRLLEETGFMVDKVFGDYNGTIFNLESTRMLILAKNVN</sequence>
<dbReference type="Gene3D" id="3.40.50.150">
    <property type="entry name" value="Vaccinia Virus protein VP39"/>
    <property type="match status" value="1"/>
</dbReference>
<dbReference type="InterPro" id="IPR041698">
    <property type="entry name" value="Methyltransf_25"/>
</dbReference>
<organism evidence="4 5">
    <name type="scientific">Psychracetigena formicireducens</name>
    <dbReference type="NCBI Taxonomy" id="2986056"/>
    <lineage>
        <taxon>Bacteria</taxon>
        <taxon>Bacillati</taxon>
        <taxon>Candidatus Lithacetigenota</taxon>
        <taxon>Candidatus Psychracetigena</taxon>
    </lineage>
</organism>
<dbReference type="EMBL" id="QLTW01000002">
    <property type="protein sequence ID" value="MBT9144241.1"/>
    <property type="molecule type" value="Genomic_DNA"/>
</dbReference>
<accession>A0A9E2BEP7</accession>
<protein>
    <submittedName>
        <fullName evidence="4">Glycine/sarcosine N-methyltransferase</fullName>
        <ecNumber evidence="4">2.1.1.156</ecNumber>
    </submittedName>
</protein>
<dbReference type="InterPro" id="IPR029063">
    <property type="entry name" value="SAM-dependent_MTases_sf"/>
</dbReference>
<dbReference type="PANTHER" id="PTHR43861:SF1">
    <property type="entry name" value="TRANS-ACONITATE 2-METHYLTRANSFERASE"/>
    <property type="match status" value="1"/>
</dbReference>
<dbReference type="AlphaFoldDB" id="A0A9E2BEP7"/>
<dbReference type="EC" id="2.1.1.156" evidence="4"/>
<keyword evidence="1 4" id="KW-0489">Methyltransferase</keyword>
<proteinExistence type="predicted"/>
<evidence type="ECO:0000313" key="4">
    <source>
        <dbReference type="EMBL" id="MBT9144241.1"/>
    </source>
</evidence>
<gene>
    <name evidence="4" type="ORF">DDT42_00073</name>
</gene>
<dbReference type="GO" id="GO:0032259">
    <property type="term" value="P:methylation"/>
    <property type="evidence" value="ECO:0007669"/>
    <property type="project" value="UniProtKB-KW"/>
</dbReference>
<dbReference type="CDD" id="cd02440">
    <property type="entry name" value="AdoMet_MTases"/>
    <property type="match status" value="1"/>
</dbReference>
<feature type="domain" description="Methyltransferase" evidence="3">
    <location>
        <begin position="45"/>
        <end position="140"/>
    </location>
</feature>
<dbReference type="Pfam" id="PF13649">
    <property type="entry name" value="Methyltransf_25"/>
    <property type="match status" value="1"/>
</dbReference>
<comment type="caution">
    <text evidence="4">The sequence shown here is derived from an EMBL/GenBank/DDBJ whole genome shotgun (WGS) entry which is preliminary data.</text>
</comment>
<evidence type="ECO:0000256" key="1">
    <source>
        <dbReference type="ARBA" id="ARBA00022603"/>
    </source>
</evidence>
<evidence type="ECO:0000313" key="5">
    <source>
        <dbReference type="Proteomes" id="UP000811545"/>
    </source>
</evidence>
<name>A0A9E2BEP7_PSYF1</name>
<dbReference type="PANTHER" id="PTHR43861">
    <property type="entry name" value="TRANS-ACONITATE 2-METHYLTRANSFERASE-RELATED"/>
    <property type="match status" value="1"/>
</dbReference>